<feature type="domain" description="PDZ" evidence="8">
    <location>
        <begin position="337"/>
        <end position="423"/>
    </location>
</feature>
<dbReference type="Gene3D" id="2.40.10.120">
    <property type="match status" value="1"/>
</dbReference>
<dbReference type="EMBL" id="CP060138">
    <property type="protein sequence ID" value="QQV74637.1"/>
    <property type="molecule type" value="Genomic_DNA"/>
</dbReference>
<keyword evidence="7" id="KW-0812">Transmembrane</keyword>
<sequence>MLSFADNPHVLVCTLRLSASRRLVLFQIKLRLLIVYFTLEYMINLKIFLVIIVLISSNVVLAKENSKSLKVADQEEDEFTAINSAPLKVSEAARYSFADIVEPLIPAVVNISTIEYVNSKSENAEKDPLQEKKPLDFINDFLEKLNIPLNLEEVDQTPKSVPLGSGFIIEPNGLIVTNYHVIANVDKINIKLADNTELSAKLIGSDTKTDLALLKIDSEEPLPFVEFGDSNDARVGDWVIAIGNPFGNLGGTVTSGIISSKGRDIDIDTDNIVDNFIQTDAAINNGNSGGPMFNLDQKVIGVNTAIFSPLGTNIGIGFAIPSNTAKPIIERLKKDGKVSRGRLGVTIQDLTEEISEGLGLKDTRGVLVAKVQEDGPGDKAGIKTGDIIIEFADIPVKNTKKLRVIIADAPIDQEVKVKILRDKKELELPIKITSDNEEVTKDSTEETNKEEITNKEKNNLSITKNNITFSNLTEELRQQYNIPSNKAGIVITNIDEEESSFKIGDLITNINQESIDNISKLEELYENAKKLNKQNILLLIERDSGNMFVPLQVI</sequence>
<evidence type="ECO:0000256" key="2">
    <source>
        <dbReference type="ARBA" id="ARBA00022729"/>
    </source>
</evidence>
<dbReference type="InterPro" id="IPR036034">
    <property type="entry name" value="PDZ_sf"/>
</dbReference>
<evidence type="ECO:0000313" key="10">
    <source>
        <dbReference type="Proteomes" id="UP000595296"/>
    </source>
</evidence>
<keyword evidence="3" id="KW-0677">Repeat</keyword>
<dbReference type="CDD" id="cd10839">
    <property type="entry name" value="cpPDZ1_DegP-like"/>
    <property type="match status" value="1"/>
</dbReference>
<evidence type="ECO:0000256" key="5">
    <source>
        <dbReference type="ARBA" id="ARBA00022825"/>
    </source>
</evidence>
<dbReference type="InterPro" id="IPR009003">
    <property type="entry name" value="Peptidase_S1_PA"/>
</dbReference>
<dbReference type="InterPro" id="IPR051201">
    <property type="entry name" value="Chloro_Bact_Ser_Proteases"/>
</dbReference>
<dbReference type="SMART" id="SM00228">
    <property type="entry name" value="PDZ"/>
    <property type="match status" value="2"/>
</dbReference>
<evidence type="ECO:0000256" key="7">
    <source>
        <dbReference type="SAM" id="Phobius"/>
    </source>
</evidence>
<accession>A0A9E6SQ17</accession>
<keyword evidence="5" id="KW-0720">Serine protease</keyword>
<dbReference type="PANTHER" id="PTHR43343">
    <property type="entry name" value="PEPTIDASE S12"/>
    <property type="match status" value="1"/>
</dbReference>
<protein>
    <recommendedName>
        <fullName evidence="8">PDZ domain-containing protein</fullName>
    </recommendedName>
</protein>
<dbReference type="PROSITE" id="PS50106">
    <property type="entry name" value="PDZ"/>
    <property type="match status" value="1"/>
</dbReference>
<dbReference type="SUPFAM" id="SSF50156">
    <property type="entry name" value="PDZ domain-like"/>
    <property type="match status" value="2"/>
</dbReference>
<evidence type="ECO:0000259" key="8">
    <source>
        <dbReference type="PROSITE" id="PS50106"/>
    </source>
</evidence>
<keyword evidence="7" id="KW-1133">Transmembrane helix</keyword>
<evidence type="ECO:0000256" key="6">
    <source>
        <dbReference type="SAM" id="Coils"/>
    </source>
</evidence>
<dbReference type="InterPro" id="IPR001478">
    <property type="entry name" value="PDZ"/>
</dbReference>
<name>A0A9E6SQ17_9RICK</name>
<keyword evidence="7" id="KW-0472">Membrane</keyword>
<evidence type="ECO:0000256" key="3">
    <source>
        <dbReference type="ARBA" id="ARBA00022737"/>
    </source>
</evidence>
<keyword evidence="1" id="KW-0645">Protease</keyword>
<keyword evidence="6" id="KW-0175">Coiled coil</keyword>
<dbReference type="Pfam" id="PF13180">
    <property type="entry name" value="PDZ_2"/>
    <property type="match status" value="1"/>
</dbReference>
<feature type="transmembrane region" description="Helical" evidence="7">
    <location>
        <begin position="30"/>
        <end position="55"/>
    </location>
</feature>
<dbReference type="PANTHER" id="PTHR43343:SF3">
    <property type="entry name" value="PROTEASE DO-LIKE 8, CHLOROPLASTIC"/>
    <property type="match status" value="1"/>
</dbReference>
<dbReference type="SUPFAM" id="SSF50494">
    <property type="entry name" value="Trypsin-like serine proteases"/>
    <property type="match status" value="1"/>
</dbReference>
<evidence type="ECO:0000256" key="4">
    <source>
        <dbReference type="ARBA" id="ARBA00022801"/>
    </source>
</evidence>
<organism evidence="9 10">
    <name type="scientific">Rickettsia tillamookensis</name>
    <dbReference type="NCBI Taxonomy" id="2761623"/>
    <lineage>
        <taxon>Bacteria</taxon>
        <taxon>Pseudomonadati</taxon>
        <taxon>Pseudomonadota</taxon>
        <taxon>Alphaproteobacteria</taxon>
        <taxon>Rickettsiales</taxon>
        <taxon>Rickettsiaceae</taxon>
        <taxon>Rickettsieae</taxon>
        <taxon>Rickettsia</taxon>
        <taxon>spotted fever group</taxon>
    </lineage>
</organism>
<evidence type="ECO:0000313" key="9">
    <source>
        <dbReference type="EMBL" id="QQV74637.1"/>
    </source>
</evidence>
<feature type="coiled-coil region" evidence="6">
    <location>
        <begin position="511"/>
        <end position="541"/>
    </location>
</feature>
<dbReference type="Proteomes" id="UP000595296">
    <property type="component" value="Chromosome"/>
</dbReference>
<dbReference type="Pfam" id="PF13365">
    <property type="entry name" value="Trypsin_2"/>
    <property type="match status" value="1"/>
</dbReference>
<keyword evidence="2" id="KW-0732">Signal</keyword>
<gene>
    <name evidence="9" type="ORF">H6P87_00173</name>
</gene>
<dbReference type="InterPro" id="IPR001940">
    <property type="entry name" value="Peptidase_S1C"/>
</dbReference>
<proteinExistence type="predicted"/>
<reference evidence="9 10" key="1">
    <citation type="journal article" date="2021" name="Int. J. Syst. Evol. Microbiol.">
        <title>Characterization of a novel transitional group Rickettsia species (Rickettsia tillamookensis sp. nov.) from the western black-legged tick, Ixodes pacificus.</title>
        <authorList>
            <person name="Gauthier D.T."/>
            <person name="Karpathy S.E."/>
            <person name="Grizzard S.L."/>
            <person name="Batra D."/>
            <person name="Rowe L.A."/>
            <person name="Paddock C.D."/>
        </authorList>
    </citation>
    <scope>NUCLEOTIDE SEQUENCE [LARGE SCALE GENOMIC DNA]</scope>
    <source>
        <strain evidence="9 10">Tillamook 23</strain>
    </source>
</reference>
<evidence type="ECO:0000256" key="1">
    <source>
        <dbReference type="ARBA" id="ARBA00022670"/>
    </source>
</evidence>
<dbReference type="InterPro" id="IPR011782">
    <property type="entry name" value="Pept_S1C_Do"/>
</dbReference>
<keyword evidence="10" id="KW-1185">Reference proteome</keyword>
<keyword evidence="4" id="KW-0378">Hydrolase</keyword>
<dbReference type="NCBIfam" id="TIGR02037">
    <property type="entry name" value="degP_htrA_DO"/>
    <property type="match status" value="1"/>
</dbReference>
<dbReference type="Gene3D" id="2.30.42.10">
    <property type="match status" value="1"/>
</dbReference>
<dbReference type="PRINTS" id="PR00834">
    <property type="entry name" value="PROTEASES2C"/>
</dbReference>
<dbReference type="Gene3D" id="2.30.42.60">
    <property type="match status" value="1"/>
</dbReference>